<protein>
    <recommendedName>
        <fullName evidence="4">phosphoserine phosphatase</fullName>
        <ecNumber evidence="4">3.1.3.3</ecNumber>
    </recommendedName>
    <alternativeName>
        <fullName evidence="10">O-phosphoserine phosphohydrolase</fullName>
    </alternativeName>
</protein>
<dbReference type="InterPro" id="IPR023214">
    <property type="entry name" value="HAD_sf"/>
</dbReference>
<dbReference type="FunFam" id="3.40.50.1000:FF:000143">
    <property type="entry name" value="Phosphoserine phosphatase serb"/>
    <property type="match status" value="1"/>
</dbReference>
<evidence type="ECO:0000256" key="6">
    <source>
        <dbReference type="ARBA" id="ARBA00022723"/>
    </source>
</evidence>
<dbReference type="STRING" id="1810919.A0A3D8SIM1"/>
<evidence type="ECO:0000256" key="7">
    <source>
        <dbReference type="ARBA" id="ARBA00022801"/>
    </source>
</evidence>
<dbReference type="GO" id="GO:0006564">
    <property type="term" value="P:L-serine biosynthetic process"/>
    <property type="evidence" value="ECO:0007669"/>
    <property type="project" value="UniProtKB-KW"/>
</dbReference>
<keyword evidence="9" id="KW-0718">Serine biosynthesis</keyword>
<dbReference type="NCBIfam" id="TIGR00338">
    <property type="entry name" value="serB"/>
    <property type="match status" value="1"/>
</dbReference>
<dbReference type="GO" id="GO:0000287">
    <property type="term" value="F:magnesium ion binding"/>
    <property type="evidence" value="ECO:0007669"/>
    <property type="project" value="TreeGrafter"/>
</dbReference>
<dbReference type="SUPFAM" id="SSF56784">
    <property type="entry name" value="HAD-like"/>
    <property type="match status" value="1"/>
</dbReference>
<evidence type="ECO:0000256" key="12">
    <source>
        <dbReference type="SAM" id="MobiDB-lite"/>
    </source>
</evidence>
<dbReference type="NCBIfam" id="TIGR01488">
    <property type="entry name" value="HAD-SF-IB"/>
    <property type="match status" value="1"/>
</dbReference>
<evidence type="ECO:0000313" key="13">
    <source>
        <dbReference type="EMBL" id="RDW86185.1"/>
    </source>
</evidence>
<feature type="region of interest" description="Disordered" evidence="12">
    <location>
        <begin position="150"/>
        <end position="171"/>
    </location>
</feature>
<comment type="pathway">
    <text evidence="2">Amino-acid biosynthesis; L-serine biosynthesis; L-serine from 3-phospho-D-glycerate: step 3/3.</text>
</comment>
<dbReference type="GO" id="GO:0036424">
    <property type="term" value="F:L-phosphoserine phosphatase activity"/>
    <property type="evidence" value="ECO:0007669"/>
    <property type="project" value="InterPro"/>
</dbReference>
<comment type="similarity">
    <text evidence="3">Belongs to the HAD-like hydrolase superfamily. SerB family.</text>
</comment>
<dbReference type="Gene3D" id="3.40.50.1000">
    <property type="entry name" value="HAD superfamily/HAD-like"/>
    <property type="match status" value="1"/>
</dbReference>
<sequence>MGDPGFAELDSVQTGERVAGSWKCQDPKLALAPEAVTSADRYRDREQVDIVVRGLSSHLRLALSEGKFYLHGRAPLIAVALCDLPRCPSSYLPAFLHLASDMSSPNPAAARPARPVMRQRFSSSSFIQDHQQYKAPAPVTQTIGNVLENASESSPSPIPRTANPISPDPKKVTDSGIVHSIFQHRDGILPLGTPRLVATIYYKSSEPVHPHLHPDSSPHARPGDKLPHPMVPVGSAPTIDIEKLPREPPAPEPEPLDHLYGPYVSQLCLTNFLQIIESLPIPHQRMNTSHRCLDTQEHPRVVEVTFAPPPNPEYLSFEDLRKHESIWRFEREWNVEVVLQKESAFRRHKRLVVFDMDSTLIKNEVIDEIAKFIGVEKEVSEITERAMNGELDFSASLKERVGLLKGVPADVFEKLKSVITISPGAKELCRALKKLGCKLVVASGGFQPLAEWLAGELGLDHAFANHLEVDPASHTLTGKLVPAHPIIDASQKRSLLQSIAAENGIDIAQTVAVGDGANDLLMLHAAGLGVAWRAKTKVQLEAPTRINGESLVDILYLLGFTDEEIRELTA</sequence>
<dbReference type="EMBL" id="PVWQ01000003">
    <property type="protein sequence ID" value="RDW86185.1"/>
    <property type="molecule type" value="Genomic_DNA"/>
</dbReference>
<keyword evidence="7" id="KW-0378">Hydrolase</keyword>
<organism evidence="13 14">
    <name type="scientific">Aspergillus mulundensis</name>
    <dbReference type="NCBI Taxonomy" id="1810919"/>
    <lineage>
        <taxon>Eukaryota</taxon>
        <taxon>Fungi</taxon>
        <taxon>Dikarya</taxon>
        <taxon>Ascomycota</taxon>
        <taxon>Pezizomycotina</taxon>
        <taxon>Eurotiomycetes</taxon>
        <taxon>Eurotiomycetidae</taxon>
        <taxon>Eurotiales</taxon>
        <taxon>Aspergillaceae</taxon>
        <taxon>Aspergillus</taxon>
        <taxon>Aspergillus subgen. Nidulantes</taxon>
    </lineage>
</organism>
<dbReference type="PANTHER" id="PTHR43344:SF2">
    <property type="entry name" value="PHOSPHOSERINE PHOSPHATASE"/>
    <property type="match status" value="1"/>
</dbReference>
<dbReference type="SFLD" id="SFLDS00003">
    <property type="entry name" value="Haloacid_Dehalogenase"/>
    <property type="match status" value="1"/>
</dbReference>
<dbReference type="Pfam" id="PF00702">
    <property type="entry name" value="Hydrolase"/>
    <property type="match status" value="1"/>
</dbReference>
<feature type="active site" description="Nucleophile" evidence="11">
    <location>
        <position position="355"/>
    </location>
</feature>
<feature type="active site" description="Proton donor" evidence="11">
    <location>
        <position position="357"/>
    </location>
</feature>
<name>A0A3D8SIM1_9EURO</name>
<evidence type="ECO:0000313" key="14">
    <source>
        <dbReference type="Proteomes" id="UP000256690"/>
    </source>
</evidence>
<evidence type="ECO:0000256" key="11">
    <source>
        <dbReference type="PIRSR" id="PIRSR604469-1"/>
    </source>
</evidence>
<dbReference type="OrthoDB" id="27226at2759"/>
<accession>A0A3D8SIM1</accession>
<dbReference type="EC" id="3.1.3.3" evidence="4"/>
<evidence type="ECO:0000256" key="10">
    <source>
        <dbReference type="ARBA" id="ARBA00031693"/>
    </source>
</evidence>
<evidence type="ECO:0000256" key="8">
    <source>
        <dbReference type="ARBA" id="ARBA00022842"/>
    </source>
</evidence>
<dbReference type="PANTHER" id="PTHR43344">
    <property type="entry name" value="PHOSPHOSERINE PHOSPHATASE"/>
    <property type="match status" value="1"/>
</dbReference>
<dbReference type="GeneID" id="38113197"/>
<dbReference type="SFLD" id="SFLDG01129">
    <property type="entry name" value="C1.5:_HAD__Beta-PGM__Phosphata"/>
    <property type="match status" value="1"/>
</dbReference>
<dbReference type="CDD" id="cd07500">
    <property type="entry name" value="HAD_PSP"/>
    <property type="match status" value="1"/>
</dbReference>
<dbReference type="InterPro" id="IPR036412">
    <property type="entry name" value="HAD-like_sf"/>
</dbReference>
<evidence type="ECO:0000256" key="1">
    <source>
        <dbReference type="ARBA" id="ARBA00001946"/>
    </source>
</evidence>
<comment type="cofactor">
    <cofactor evidence="1">
        <name>Mg(2+)</name>
        <dbReference type="ChEBI" id="CHEBI:18420"/>
    </cofactor>
</comment>
<dbReference type="InterPro" id="IPR004469">
    <property type="entry name" value="PSP"/>
</dbReference>
<proteinExistence type="inferred from homology"/>
<dbReference type="RefSeq" id="XP_026605709.1">
    <property type="nucleotide sequence ID" value="XM_026744843.1"/>
</dbReference>
<feature type="region of interest" description="Disordered" evidence="12">
    <location>
        <begin position="208"/>
        <end position="228"/>
    </location>
</feature>
<dbReference type="AlphaFoldDB" id="A0A3D8SIM1"/>
<keyword evidence="8" id="KW-0460">Magnesium</keyword>
<feature type="compositionally biased region" description="Basic and acidic residues" evidence="12">
    <location>
        <begin position="208"/>
        <end position="227"/>
    </location>
</feature>
<reference evidence="13 14" key="1">
    <citation type="journal article" date="2018" name="IMA Fungus">
        <title>IMA Genome-F 9: Draft genome sequence of Annulohypoxylon stygium, Aspergillus mulundensis, Berkeleyomyces basicola (syn. Thielaviopsis basicola), Ceratocystis smalleyi, two Cercospora beticola strains, Coleophoma cylindrospora, Fusarium fracticaudum, Phialophora cf. hyalina, and Morchella septimelata.</title>
        <authorList>
            <person name="Wingfield B.D."/>
            <person name="Bills G.F."/>
            <person name="Dong Y."/>
            <person name="Huang W."/>
            <person name="Nel W.J."/>
            <person name="Swalarsk-Parry B.S."/>
            <person name="Vaghefi N."/>
            <person name="Wilken P.M."/>
            <person name="An Z."/>
            <person name="de Beer Z.W."/>
            <person name="De Vos L."/>
            <person name="Chen L."/>
            <person name="Duong T.A."/>
            <person name="Gao Y."/>
            <person name="Hammerbacher A."/>
            <person name="Kikkert J.R."/>
            <person name="Li Y."/>
            <person name="Li H."/>
            <person name="Li K."/>
            <person name="Li Q."/>
            <person name="Liu X."/>
            <person name="Ma X."/>
            <person name="Naidoo K."/>
            <person name="Pethybridge S.J."/>
            <person name="Sun J."/>
            <person name="Steenkamp E.T."/>
            <person name="van der Nest M.A."/>
            <person name="van Wyk S."/>
            <person name="Wingfield M.J."/>
            <person name="Xiong C."/>
            <person name="Yue Q."/>
            <person name="Zhang X."/>
        </authorList>
    </citation>
    <scope>NUCLEOTIDE SEQUENCE [LARGE SCALE GENOMIC DNA]</scope>
    <source>
        <strain evidence="13 14">DSM 5745</strain>
    </source>
</reference>
<evidence type="ECO:0000256" key="2">
    <source>
        <dbReference type="ARBA" id="ARBA00005135"/>
    </source>
</evidence>
<dbReference type="InterPro" id="IPR050582">
    <property type="entry name" value="HAD-like_SerB"/>
</dbReference>
<dbReference type="SFLD" id="SFLDF00029">
    <property type="entry name" value="phosphoserine_phosphatase"/>
    <property type="match status" value="1"/>
</dbReference>
<evidence type="ECO:0000256" key="5">
    <source>
        <dbReference type="ARBA" id="ARBA00022605"/>
    </source>
</evidence>
<comment type="caution">
    <text evidence="13">The sequence shown here is derived from an EMBL/GenBank/DDBJ whole genome shotgun (WGS) entry which is preliminary data.</text>
</comment>
<dbReference type="SFLD" id="SFLDG01136">
    <property type="entry name" value="C1.6:_Phosphoserine_Phosphatas"/>
    <property type="match status" value="1"/>
</dbReference>
<evidence type="ECO:0000256" key="9">
    <source>
        <dbReference type="ARBA" id="ARBA00023299"/>
    </source>
</evidence>
<keyword evidence="14" id="KW-1185">Reference proteome</keyword>
<evidence type="ECO:0000256" key="4">
    <source>
        <dbReference type="ARBA" id="ARBA00012640"/>
    </source>
</evidence>
<keyword evidence="6" id="KW-0479">Metal-binding</keyword>
<evidence type="ECO:0000256" key="3">
    <source>
        <dbReference type="ARBA" id="ARBA00009184"/>
    </source>
</evidence>
<dbReference type="GO" id="GO:0005737">
    <property type="term" value="C:cytoplasm"/>
    <property type="evidence" value="ECO:0007669"/>
    <property type="project" value="TreeGrafter"/>
</dbReference>
<gene>
    <name evidence="13" type="ORF">DSM5745_02827</name>
</gene>
<dbReference type="SFLD" id="SFLDG01137">
    <property type="entry name" value="C1.6.1:_Phosphoserine_Phosphat"/>
    <property type="match status" value="1"/>
</dbReference>
<dbReference type="UniPathway" id="UPA00135">
    <property type="reaction ID" value="UER00198"/>
</dbReference>
<dbReference type="Proteomes" id="UP000256690">
    <property type="component" value="Unassembled WGS sequence"/>
</dbReference>
<keyword evidence="5" id="KW-0028">Amino-acid biosynthesis</keyword>